<reference evidence="2 3" key="2">
    <citation type="journal article" date="2022" name="Arch. Microbiol.">
        <title>Rhodococcus pseudokoreensis sp. nov. isolated from the rhizosphere of young M26 apple rootstocks.</title>
        <authorList>
            <person name="Kampfer P."/>
            <person name="Glaeser S.P."/>
            <person name="Blom J."/>
            <person name="Wolf J."/>
            <person name="Benning S."/>
            <person name="Schloter M."/>
            <person name="Neumann-Schaal M."/>
        </authorList>
    </citation>
    <scope>NUCLEOTIDE SEQUENCE [LARGE SCALE GENOMIC DNA]</scope>
    <source>
        <strain evidence="2 3">R79</strain>
    </source>
</reference>
<keyword evidence="1" id="KW-0812">Transmembrane</keyword>
<geneLocation type="plasmid" evidence="2 3">
    <name>unnamed4</name>
</geneLocation>
<keyword evidence="1" id="KW-0472">Membrane</keyword>
<evidence type="ECO:0000256" key="1">
    <source>
        <dbReference type="SAM" id="Phobius"/>
    </source>
</evidence>
<protein>
    <recommendedName>
        <fullName evidence="4">DUF732 domain-containing protein</fullName>
    </recommendedName>
</protein>
<evidence type="ECO:0008006" key="4">
    <source>
        <dbReference type="Google" id="ProtNLM"/>
    </source>
</evidence>
<dbReference type="Proteomes" id="UP000662986">
    <property type="component" value="Plasmid unnamed4"/>
</dbReference>
<gene>
    <name evidence="2" type="ORF">JWS13_02535</name>
</gene>
<feature type="transmembrane region" description="Helical" evidence="1">
    <location>
        <begin position="25"/>
        <end position="50"/>
    </location>
</feature>
<name>A0A974ZRD2_9NOCA</name>
<proteinExistence type="predicted"/>
<keyword evidence="2" id="KW-0614">Plasmid</keyword>
<keyword evidence="1" id="KW-1133">Transmembrane helix</keyword>
<dbReference type="RefSeq" id="WP_206004354.1">
    <property type="nucleotide sequence ID" value="NZ_CP070615.1"/>
</dbReference>
<sequence>MTVEQAVTTTSATKPVSTLAQKVTAGAAVAIALLIVFGGFLLGVMVFAAAEGVDRTISNLTDVDDPRVVRQAICLPYSDFVLRQHQAGLSTSQIQGVLDYAGHDGEGSAVDNSDVCGSPQSILDAAGIK</sequence>
<dbReference type="EMBL" id="CP070615">
    <property type="protein sequence ID" value="QSE87566.1"/>
    <property type="molecule type" value="Genomic_DNA"/>
</dbReference>
<keyword evidence="3" id="KW-1185">Reference proteome</keyword>
<accession>A0A974ZRD2</accession>
<reference evidence="2 3" key="1">
    <citation type="journal article" date="2021" name="Microbiol. Resour. Announc.">
        <title>Complete Genome Sequences of Two Rhodococcus sp. Strains with Large and Linear Chromosomes, Isolated from Apple Rhizosphere.</title>
        <authorList>
            <person name="Benning S."/>
            <person name="Brugnone N."/>
            <person name="Siani R."/>
            <person name="Kublik S."/>
            <person name="Schloter M."/>
            <person name="Rad V."/>
        </authorList>
    </citation>
    <scope>NUCLEOTIDE SEQUENCE [LARGE SCALE GENOMIC DNA]</scope>
    <source>
        <strain evidence="2 3">R79</strain>
    </source>
</reference>
<organism evidence="2 3">
    <name type="scientific">Rhodococcus pseudokoreensis</name>
    <dbReference type="NCBI Taxonomy" id="2811421"/>
    <lineage>
        <taxon>Bacteria</taxon>
        <taxon>Bacillati</taxon>
        <taxon>Actinomycetota</taxon>
        <taxon>Actinomycetes</taxon>
        <taxon>Mycobacteriales</taxon>
        <taxon>Nocardiaceae</taxon>
        <taxon>Rhodococcus</taxon>
    </lineage>
</organism>
<evidence type="ECO:0000313" key="3">
    <source>
        <dbReference type="Proteomes" id="UP000662986"/>
    </source>
</evidence>
<evidence type="ECO:0000313" key="2">
    <source>
        <dbReference type="EMBL" id="QSE87566.1"/>
    </source>
</evidence>